<reference evidence="1 2" key="1">
    <citation type="submission" date="2024-04" db="EMBL/GenBank/DDBJ databases">
        <title>Human intestinal bacterial collection.</title>
        <authorList>
            <person name="Pauvert C."/>
            <person name="Hitch T.C.A."/>
            <person name="Clavel T."/>
        </authorList>
    </citation>
    <scope>NUCLEOTIDE SEQUENCE [LARGE SCALE GENOMIC DNA]</scope>
    <source>
        <strain evidence="1 2">CLA-AA-H249</strain>
    </source>
</reference>
<comment type="caution">
    <text evidence="1">The sequence shown here is derived from an EMBL/GenBank/DDBJ whole genome shotgun (WGS) entry which is preliminary data.</text>
</comment>
<evidence type="ECO:0000313" key="2">
    <source>
        <dbReference type="Proteomes" id="UP001482154"/>
    </source>
</evidence>
<gene>
    <name evidence="1" type="ORF">AAAU51_02955</name>
</gene>
<organism evidence="1 2">
    <name type="scientific">Anaerostipes amylophilus</name>
    <dbReference type="NCBI Taxonomy" id="2981779"/>
    <lineage>
        <taxon>Bacteria</taxon>
        <taxon>Bacillati</taxon>
        <taxon>Bacillota</taxon>
        <taxon>Clostridia</taxon>
        <taxon>Lachnospirales</taxon>
        <taxon>Lachnospiraceae</taxon>
        <taxon>Anaerostipes</taxon>
    </lineage>
</organism>
<dbReference type="EMBL" id="JBBNIN010000003">
    <property type="protein sequence ID" value="MEQ2710134.1"/>
    <property type="molecule type" value="Genomic_DNA"/>
</dbReference>
<protein>
    <submittedName>
        <fullName evidence="1">Uncharacterized protein</fullName>
    </submittedName>
</protein>
<dbReference type="RefSeq" id="WP_008393951.1">
    <property type="nucleotide sequence ID" value="NZ_JAOQJG010000001.1"/>
</dbReference>
<accession>A0ABV1ISG1</accession>
<dbReference type="GeneID" id="92740137"/>
<proteinExistence type="predicted"/>
<name>A0ABV1ISG1_9FIRM</name>
<evidence type="ECO:0000313" key="1">
    <source>
        <dbReference type="EMBL" id="MEQ2710134.1"/>
    </source>
</evidence>
<sequence>MTSHDELSYYLSQGLAIRVDGITISDANLEHLNLILNEDDSYMKEYVNDQEGEIYAIEYQKIKE</sequence>
<keyword evidence="2" id="KW-1185">Reference proteome</keyword>
<dbReference type="Proteomes" id="UP001482154">
    <property type="component" value="Unassembled WGS sequence"/>
</dbReference>